<name>A0ABR3UNQ9_9PLEO</name>
<keyword evidence="3" id="KW-1185">Reference proteome</keyword>
<reference evidence="2 3" key="1">
    <citation type="submission" date="2024-09" db="EMBL/GenBank/DDBJ databases">
        <title>T2T genomes of carrot and Alternaria dauci and their utility for understanding host-pathogen interaction during carrot leaf blight disease.</title>
        <authorList>
            <person name="Liu W."/>
            <person name="Xu S."/>
            <person name="Ou C."/>
            <person name="Liu X."/>
            <person name="Zhuang F."/>
            <person name="Deng X.W."/>
        </authorList>
    </citation>
    <scope>NUCLEOTIDE SEQUENCE [LARGE SCALE GENOMIC DNA]</scope>
    <source>
        <strain evidence="2 3">A2016</strain>
    </source>
</reference>
<evidence type="ECO:0000313" key="2">
    <source>
        <dbReference type="EMBL" id="KAL1797964.1"/>
    </source>
</evidence>
<feature type="region of interest" description="Disordered" evidence="1">
    <location>
        <begin position="413"/>
        <end position="470"/>
    </location>
</feature>
<dbReference type="GeneID" id="96084892"/>
<evidence type="ECO:0000313" key="3">
    <source>
        <dbReference type="Proteomes" id="UP001578633"/>
    </source>
</evidence>
<comment type="caution">
    <text evidence="2">The sequence shown here is derived from an EMBL/GenBank/DDBJ whole genome shotgun (WGS) entry which is preliminary data.</text>
</comment>
<gene>
    <name evidence="2" type="ORF">ACET3X_004570</name>
</gene>
<feature type="region of interest" description="Disordered" evidence="1">
    <location>
        <begin position="45"/>
        <end position="174"/>
    </location>
</feature>
<feature type="compositionally biased region" description="Low complexity" evidence="1">
    <location>
        <begin position="142"/>
        <end position="156"/>
    </location>
</feature>
<feature type="compositionally biased region" description="Basic residues" evidence="1">
    <location>
        <begin position="355"/>
        <end position="372"/>
    </location>
</feature>
<feature type="region of interest" description="Disordered" evidence="1">
    <location>
        <begin position="339"/>
        <end position="383"/>
    </location>
</feature>
<dbReference type="Proteomes" id="UP001578633">
    <property type="component" value="Chromosome 3"/>
</dbReference>
<feature type="compositionally biased region" description="Low complexity" evidence="1">
    <location>
        <begin position="117"/>
        <end position="130"/>
    </location>
</feature>
<feature type="compositionally biased region" description="Polar residues" evidence="1">
    <location>
        <begin position="414"/>
        <end position="427"/>
    </location>
</feature>
<feature type="compositionally biased region" description="Polar residues" evidence="1">
    <location>
        <begin position="436"/>
        <end position="459"/>
    </location>
</feature>
<protein>
    <submittedName>
        <fullName evidence="2">Uncharacterized protein</fullName>
    </submittedName>
</protein>
<accession>A0ABR3UNQ9</accession>
<feature type="compositionally biased region" description="Low complexity" evidence="1">
    <location>
        <begin position="343"/>
        <end position="354"/>
    </location>
</feature>
<organism evidence="2 3">
    <name type="scientific">Alternaria dauci</name>
    <dbReference type="NCBI Taxonomy" id="48095"/>
    <lineage>
        <taxon>Eukaryota</taxon>
        <taxon>Fungi</taxon>
        <taxon>Dikarya</taxon>
        <taxon>Ascomycota</taxon>
        <taxon>Pezizomycotina</taxon>
        <taxon>Dothideomycetes</taxon>
        <taxon>Pleosporomycetidae</taxon>
        <taxon>Pleosporales</taxon>
        <taxon>Pleosporineae</taxon>
        <taxon>Pleosporaceae</taxon>
        <taxon>Alternaria</taxon>
        <taxon>Alternaria sect. Porri</taxon>
    </lineage>
</organism>
<sequence>MSTSKQSADREILRMHRQERIKGLLEAQSLTYTDLDEMIHQIKKQQASLEAGKYDDIDDFPNPLDTAADEPATKRAKRSFDEYQNTRFSAGKSGARTVLPNQGRPEVSSHSVDDDLPLLSSSSQVDSASDYNPSTPGVLLGSDSSFTDPPSPTRTFPGDKSTSGSSLDGVRLPATGNARGLMQSVYASSSQPSYGAGTLLDPPEGRHWRPLTMNPMISHNGKIKTGDFIGEVLDTMLPEHCRTRSDWLCHLYHYGTIQLGHRNVDGGPCTIVAEWEIEHGIGLGKNGERLCPPEKFIFGFGKHRNKTLEQVSPLYVEQMYKAKENRPWLREAVELSRPKRTASSYSYQSSGGPSRHIRTHHQGPQLPRKHPIHPGSYASDAASFGTGSDDFVIGVSGPDHMNPDRLRMVKAISARSTGQSPRHTSASAVDPPSPLEQGQRTLSSAFTISKRGTSSTSAGSAPVQVMDLTE</sequence>
<evidence type="ECO:0000256" key="1">
    <source>
        <dbReference type="SAM" id="MobiDB-lite"/>
    </source>
</evidence>
<proteinExistence type="predicted"/>
<dbReference type="EMBL" id="JBHGVX010000003">
    <property type="protein sequence ID" value="KAL1797964.1"/>
    <property type="molecule type" value="Genomic_DNA"/>
</dbReference>
<dbReference type="RefSeq" id="XP_069308548.1">
    <property type="nucleotide sequence ID" value="XM_069450789.1"/>
</dbReference>